<evidence type="ECO:0008006" key="3">
    <source>
        <dbReference type="Google" id="ProtNLM"/>
    </source>
</evidence>
<evidence type="ECO:0000313" key="2">
    <source>
        <dbReference type="Proteomes" id="UP000285405"/>
    </source>
</evidence>
<evidence type="ECO:0000313" key="1">
    <source>
        <dbReference type="EMBL" id="RKF72507.1"/>
    </source>
</evidence>
<organism evidence="1 2">
    <name type="scientific">Golovinomyces cichoracearum</name>
    <dbReference type="NCBI Taxonomy" id="62708"/>
    <lineage>
        <taxon>Eukaryota</taxon>
        <taxon>Fungi</taxon>
        <taxon>Dikarya</taxon>
        <taxon>Ascomycota</taxon>
        <taxon>Pezizomycotina</taxon>
        <taxon>Leotiomycetes</taxon>
        <taxon>Erysiphales</taxon>
        <taxon>Erysiphaceae</taxon>
        <taxon>Golovinomyces</taxon>
    </lineage>
</organism>
<dbReference type="OrthoDB" id="3261222at2759"/>
<comment type="caution">
    <text evidence="1">The sequence shown here is derived from an EMBL/GenBank/DDBJ whole genome shotgun (WGS) entry which is preliminary data.</text>
</comment>
<dbReference type="EMBL" id="MCBR01009408">
    <property type="protein sequence ID" value="RKF72507.1"/>
    <property type="molecule type" value="Genomic_DNA"/>
</dbReference>
<protein>
    <recommendedName>
        <fullName evidence="3">RNase H type-1 domain-containing protein</fullName>
    </recommendedName>
</protein>
<name>A0A420ID99_9PEZI</name>
<proteinExistence type="predicted"/>
<dbReference type="AlphaFoldDB" id="A0A420ID99"/>
<accession>A0A420ID99</accession>
<dbReference type="Proteomes" id="UP000285405">
    <property type="component" value="Unassembled WGS sequence"/>
</dbReference>
<reference evidence="1 2" key="1">
    <citation type="journal article" date="2018" name="BMC Genomics">
        <title>Comparative genome analyses reveal sequence features reflecting distinct modes of host-adaptation between dicot and monocot powdery mildew.</title>
        <authorList>
            <person name="Wu Y."/>
            <person name="Ma X."/>
            <person name="Pan Z."/>
            <person name="Kale S.D."/>
            <person name="Song Y."/>
            <person name="King H."/>
            <person name="Zhang Q."/>
            <person name="Presley C."/>
            <person name="Deng X."/>
            <person name="Wei C.I."/>
            <person name="Xiao S."/>
        </authorList>
    </citation>
    <scope>NUCLEOTIDE SEQUENCE [LARGE SCALE GENOMIC DNA]</scope>
    <source>
        <strain evidence="1">UCSC1</strain>
    </source>
</reference>
<gene>
    <name evidence="1" type="ORF">GcC1_094035</name>
</gene>
<sequence length="373" mass="42977">MTTGIRTAACFSAAESQRPRIRACLLCATTFAGPRTRLPTSERFESIPSFLRKMDPLKLEYCTRCRDKWFTMDLKDTICHMCYFRDTKDRKPNLMIESNRRNDNCPITRANGPIPVQKSSTSLLMSGQCTPSSSTRILVLETLRRKWTQIDRAKGIKPGSLKVKCVLGQTGIIGNERADALAKQVCSMVTSRTAITIARARMKLDENYRLGSTKYWNSHAPGRNRDLEIEMAYRTYPEPFLLPRRTKRLLFAARSRHGDFAANHRRLKHTDAELYCFCVQEEKSVHLISVNSLGEITADIETLGHENSRYCKIDSKHNSRCESLSLKVWWDQHKEVTTVNKHLIQKKKKINYSYLYTYVFTVAWEISIQLSMT</sequence>